<evidence type="ECO:0000256" key="9">
    <source>
        <dbReference type="ARBA" id="ARBA00023136"/>
    </source>
</evidence>
<proteinExistence type="inferred from homology"/>
<feature type="domain" description="ABC transmembrane type-1" evidence="12">
    <location>
        <begin position="19"/>
        <end position="216"/>
    </location>
</feature>
<dbReference type="GO" id="GO:0006865">
    <property type="term" value="P:amino acid transport"/>
    <property type="evidence" value="ECO:0007669"/>
    <property type="project" value="UniProtKB-KW"/>
</dbReference>
<keyword evidence="7" id="KW-0029">Amino-acid transport</keyword>
<evidence type="ECO:0000256" key="2">
    <source>
        <dbReference type="ARBA" id="ARBA00010072"/>
    </source>
</evidence>
<keyword evidence="4" id="KW-1003">Cell membrane</keyword>
<evidence type="ECO:0000313" key="13">
    <source>
        <dbReference type="EMBL" id="OOV87061.1"/>
    </source>
</evidence>
<dbReference type="InterPro" id="IPR000515">
    <property type="entry name" value="MetI-like"/>
</dbReference>
<evidence type="ECO:0000256" key="3">
    <source>
        <dbReference type="ARBA" id="ARBA00022448"/>
    </source>
</evidence>
<evidence type="ECO:0000256" key="8">
    <source>
        <dbReference type="ARBA" id="ARBA00022989"/>
    </source>
</evidence>
<evidence type="ECO:0000256" key="10">
    <source>
        <dbReference type="ARBA" id="ARBA00040319"/>
    </source>
</evidence>
<keyword evidence="3 11" id="KW-0813">Transport</keyword>
<evidence type="ECO:0000256" key="7">
    <source>
        <dbReference type="ARBA" id="ARBA00022970"/>
    </source>
</evidence>
<dbReference type="RefSeq" id="WP_078319412.1">
    <property type="nucleotide sequence ID" value="NZ_FXTS01000003.1"/>
</dbReference>
<dbReference type="NCBIfam" id="TIGR01726">
    <property type="entry name" value="HEQRo_perm_3TM"/>
    <property type="match status" value="1"/>
</dbReference>
<protein>
    <recommendedName>
        <fullName evidence="10">Arginine ABC transporter permease protein ArtM</fullName>
    </recommendedName>
</protein>
<evidence type="ECO:0000313" key="14">
    <source>
        <dbReference type="Proteomes" id="UP000190064"/>
    </source>
</evidence>
<comment type="subcellular location">
    <subcellularLocation>
        <location evidence="1">Cell inner membrane</location>
        <topology evidence="1">Multi-pass membrane protein</topology>
    </subcellularLocation>
    <subcellularLocation>
        <location evidence="11">Cell membrane</location>
        <topology evidence="11">Multi-pass membrane protein</topology>
    </subcellularLocation>
</comment>
<dbReference type="Pfam" id="PF00528">
    <property type="entry name" value="BPD_transp_1"/>
    <property type="match status" value="1"/>
</dbReference>
<keyword evidence="14" id="KW-1185">Reference proteome</keyword>
<evidence type="ECO:0000256" key="6">
    <source>
        <dbReference type="ARBA" id="ARBA00022692"/>
    </source>
</evidence>
<keyword evidence="8 11" id="KW-1133">Transmembrane helix</keyword>
<dbReference type="GO" id="GO:0022857">
    <property type="term" value="F:transmembrane transporter activity"/>
    <property type="evidence" value="ECO:0007669"/>
    <property type="project" value="InterPro"/>
</dbReference>
<organism evidence="13 14">
    <name type="scientific">Oceanospirillum linum</name>
    <dbReference type="NCBI Taxonomy" id="966"/>
    <lineage>
        <taxon>Bacteria</taxon>
        <taxon>Pseudomonadati</taxon>
        <taxon>Pseudomonadota</taxon>
        <taxon>Gammaproteobacteria</taxon>
        <taxon>Oceanospirillales</taxon>
        <taxon>Oceanospirillaceae</taxon>
        <taxon>Oceanospirillum</taxon>
    </lineage>
</organism>
<feature type="transmembrane region" description="Helical" evidence="11">
    <location>
        <begin position="197"/>
        <end position="219"/>
    </location>
</feature>
<feature type="transmembrane region" description="Helical" evidence="11">
    <location>
        <begin position="20"/>
        <end position="43"/>
    </location>
</feature>
<dbReference type="PANTHER" id="PTHR30614:SF10">
    <property type="entry name" value="ARGININE ABC TRANSPORTER PERMEASE PROTEIN ARTM"/>
    <property type="match status" value="1"/>
</dbReference>
<comment type="similarity">
    <text evidence="2">Belongs to the binding-protein-dependent transport system permease family. HisMQ subfamily.</text>
</comment>
<dbReference type="InterPro" id="IPR010065">
    <property type="entry name" value="AA_ABC_transptr_permease_3TM"/>
</dbReference>
<dbReference type="PROSITE" id="PS50928">
    <property type="entry name" value="ABC_TM1"/>
    <property type="match status" value="1"/>
</dbReference>
<dbReference type="CDD" id="cd06261">
    <property type="entry name" value="TM_PBP2"/>
    <property type="match status" value="1"/>
</dbReference>
<name>A0A1T1HB38_OCELI</name>
<evidence type="ECO:0000259" key="12">
    <source>
        <dbReference type="PROSITE" id="PS50928"/>
    </source>
</evidence>
<dbReference type="AlphaFoldDB" id="A0A1T1HB38"/>
<dbReference type="SUPFAM" id="SSF161098">
    <property type="entry name" value="MetI-like"/>
    <property type="match status" value="1"/>
</dbReference>
<sequence>MNWDWTVIWQNLPKLMDGALLTLELVFFSGLIGVLLAIPLALLRVSGNIWVRALPYAYIFFFRGTPLLIQIFLVYYGASQFEWVKESSLWPILREPYWCAVITFGLHTAAYIAELLRGAIQSIPRGEIEAAKALGMSYPKMLRRITLPRAFGIMMPSYGNEVILMLKGSALASTITLLDLTGMARTVIARTYTPLEIFLAAGVMYLMISALIIFIFRLLERYFNRHQHWPNEKPKGLDSQLLSKD</sequence>
<evidence type="ECO:0000256" key="5">
    <source>
        <dbReference type="ARBA" id="ARBA00022519"/>
    </source>
</evidence>
<dbReference type="InterPro" id="IPR035906">
    <property type="entry name" value="MetI-like_sf"/>
</dbReference>
<keyword evidence="6 11" id="KW-0812">Transmembrane</keyword>
<feature type="transmembrane region" description="Helical" evidence="11">
    <location>
        <begin position="55"/>
        <end position="77"/>
    </location>
</feature>
<dbReference type="EMBL" id="MTSD02000003">
    <property type="protein sequence ID" value="OOV87061.1"/>
    <property type="molecule type" value="Genomic_DNA"/>
</dbReference>
<evidence type="ECO:0000256" key="11">
    <source>
        <dbReference type="RuleBase" id="RU363032"/>
    </source>
</evidence>
<dbReference type="Gene3D" id="1.10.3720.10">
    <property type="entry name" value="MetI-like"/>
    <property type="match status" value="1"/>
</dbReference>
<keyword evidence="5" id="KW-0997">Cell inner membrane</keyword>
<dbReference type="Proteomes" id="UP000190064">
    <property type="component" value="Unassembled WGS sequence"/>
</dbReference>
<dbReference type="InterPro" id="IPR043429">
    <property type="entry name" value="ArtM/GltK/GlnP/TcyL/YhdX-like"/>
</dbReference>
<dbReference type="STRING" id="966.BTA35_0208620"/>
<accession>A0A1T1HB38</accession>
<comment type="caution">
    <text evidence="13">The sequence shown here is derived from an EMBL/GenBank/DDBJ whole genome shotgun (WGS) entry which is preliminary data.</text>
</comment>
<dbReference type="GO" id="GO:0043190">
    <property type="term" value="C:ATP-binding cassette (ABC) transporter complex"/>
    <property type="evidence" value="ECO:0007669"/>
    <property type="project" value="InterPro"/>
</dbReference>
<dbReference type="PANTHER" id="PTHR30614">
    <property type="entry name" value="MEMBRANE COMPONENT OF AMINO ACID ABC TRANSPORTER"/>
    <property type="match status" value="1"/>
</dbReference>
<evidence type="ECO:0000256" key="4">
    <source>
        <dbReference type="ARBA" id="ARBA00022475"/>
    </source>
</evidence>
<reference evidence="13" key="1">
    <citation type="submission" date="2017-02" db="EMBL/GenBank/DDBJ databases">
        <title>Draft Genome Sequence of the Salt Water Bacterium Oceanospirillum linum ATCC 11336.</title>
        <authorList>
            <person name="Trachtenberg A.M."/>
            <person name="Carney J.G."/>
            <person name="Linnane J.D."/>
            <person name="Rheaume B.A."/>
            <person name="Pitts N.L."/>
            <person name="Mykles D.L."/>
            <person name="Maclea K.S."/>
        </authorList>
    </citation>
    <scope>NUCLEOTIDE SEQUENCE [LARGE SCALE GENOMIC DNA]</scope>
    <source>
        <strain evidence="13">ATCC 11336</strain>
    </source>
</reference>
<evidence type="ECO:0000256" key="1">
    <source>
        <dbReference type="ARBA" id="ARBA00004429"/>
    </source>
</evidence>
<keyword evidence="9 11" id="KW-0472">Membrane</keyword>
<gene>
    <name evidence="13" type="ORF">BTA35_0208620</name>
</gene>
<feature type="transmembrane region" description="Helical" evidence="11">
    <location>
        <begin position="150"/>
        <end position="177"/>
    </location>
</feature>